<sequence>MLSARGFGTWLAVPQGTQDLLLPQGTLKESLVQFAGLGVRGALCGVRGCSAGSGRPVSLCSVRPPGALCLRESQSPRSRLPGERSVASEGRSPSSTPRTETSQASSRPRGSQLGWGRARAGPGGPDLPPAPPPLEVQHSTTAWGPRETGPPASPARPPPPRPLERRKTGWYLSLAVGSDKEGVLRPWRGPS</sequence>
<dbReference type="AlphaFoldDB" id="A0A834AYJ7"/>
<feature type="compositionally biased region" description="Pro residues" evidence="1">
    <location>
        <begin position="125"/>
        <end position="134"/>
    </location>
</feature>
<feature type="compositionally biased region" description="Low complexity" evidence="1">
    <location>
        <begin position="91"/>
        <end position="102"/>
    </location>
</feature>
<comment type="caution">
    <text evidence="2">The sequence shown here is derived from an EMBL/GenBank/DDBJ whole genome shotgun (WGS) entry which is preliminary data.</text>
</comment>
<reference evidence="2 3" key="1">
    <citation type="journal article" date="2020" name="Nature">
        <title>Six reference-quality genomes reveal evolution of bat adaptations.</title>
        <authorList>
            <person name="Jebb D."/>
            <person name="Huang Z."/>
            <person name="Pippel M."/>
            <person name="Hughes G.M."/>
            <person name="Lavrichenko K."/>
            <person name="Devanna P."/>
            <person name="Winkler S."/>
            <person name="Jermiin L.S."/>
            <person name="Skirmuntt E.C."/>
            <person name="Katzourakis A."/>
            <person name="Burkitt-Gray L."/>
            <person name="Ray D.A."/>
            <person name="Sullivan K.A.M."/>
            <person name="Roscito J.G."/>
            <person name="Kirilenko B.M."/>
            <person name="Davalos L.M."/>
            <person name="Corthals A.P."/>
            <person name="Power M.L."/>
            <person name="Jones G."/>
            <person name="Ransome R.D."/>
            <person name="Dechmann D.K.N."/>
            <person name="Locatelli A.G."/>
            <person name="Puechmaille S.J."/>
            <person name="Fedrigo O."/>
            <person name="Jarvis E.D."/>
            <person name="Hiller M."/>
            <person name="Vernes S.C."/>
            <person name="Myers E.W."/>
            <person name="Teeling E.C."/>
        </authorList>
    </citation>
    <scope>NUCLEOTIDE SEQUENCE [LARGE SCALE GENOMIC DNA]</scope>
    <source>
        <strain evidence="2">Bat1K_MPI-CBG_1</strain>
    </source>
</reference>
<dbReference type="Proteomes" id="UP000664940">
    <property type="component" value="Unassembled WGS sequence"/>
</dbReference>
<name>A0A834AYJ7_9CHIR</name>
<protein>
    <submittedName>
        <fullName evidence="2">Uncharacterized protein</fullName>
    </submittedName>
</protein>
<feature type="region of interest" description="Disordered" evidence="1">
    <location>
        <begin position="71"/>
        <end position="168"/>
    </location>
</feature>
<dbReference type="EMBL" id="JABVXQ010000003">
    <property type="protein sequence ID" value="KAF6119563.1"/>
    <property type="molecule type" value="Genomic_DNA"/>
</dbReference>
<proteinExistence type="predicted"/>
<evidence type="ECO:0000313" key="2">
    <source>
        <dbReference type="EMBL" id="KAF6119563.1"/>
    </source>
</evidence>
<gene>
    <name evidence="2" type="ORF">HJG60_010049</name>
</gene>
<evidence type="ECO:0000256" key="1">
    <source>
        <dbReference type="SAM" id="MobiDB-lite"/>
    </source>
</evidence>
<evidence type="ECO:0000313" key="3">
    <source>
        <dbReference type="Proteomes" id="UP000664940"/>
    </source>
</evidence>
<feature type="compositionally biased region" description="Pro residues" evidence="1">
    <location>
        <begin position="151"/>
        <end position="161"/>
    </location>
</feature>
<organism evidence="2 3">
    <name type="scientific">Phyllostomus discolor</name>
    <name type="common">pale spear-nosed bat</name>
    <dbReference type="NCBI Taxonomy" id="89673"/>
    <lineage>
        <taxon>Eukaryota</taxon>
        <taxon>Metazoa</taxon>
        <taxon>Chordata</taxon>
        <taxon>Craniata</taxon>
        <taxon>Vertebrata</taxon>
        <taxon>Euteleostomi</taxon>
        <taxon>Mammalia</taxon>
        <taxon>Eutheria</taxon>
        <taxon>Laurasiatheria</taxon>
        <taxon>Chiroptera</taxon>
        <taxon>Yangochiroptera</taxon>
        <taxon>Phyllostomidae</taxon>
        <taxon>Phyllostominae</taxon>
        <taxon>Phyllostomus</taxon>
    </lineage>
</organism>
<accession>A0A834AYJ7</accession>